<dbReference type="OrthoDB" id="6479716at2759"/>
<comment type="catalytic activity">
    <reaction evidence="20">
        <text>3-O-[beta-D-Xyl-(1-&gt;4)-Rib-ol-P-Rib-ol-P-3-beta-D-GalNAc-(1-&gt;3)-beta-D-GlcNAc-(1-&gt;4)-(O-6-P-alpha-D-Man)]-Thr-[protein] + UDP-alpha-D-glucuronate = 3-O-[beta-D-GlcA-(1-&gt;3)-beta-D-Xyl-(1-&gt;4)-Rib-ol-P-Rib-ol-P-3-beta-D-GalNAc-(1-&gt;3)-beta-D-GlcNAc-(1-&gt;4)-(O-6-P-alpha-D-Man)]-Thr-[protein] + UDP + H(+)</text>
        <dbReference type="Rhea" id="RHEA:46860"/>
        <dbReference type="Rhea" id="RHEA-COMP:15023"/>
        <dbReference type="Rhea" id="RHEA-COMP:17482"/>
        <dbReference type="ChEBI" id="CHEBI:15378"/>
        <dbReference type="ChEBI" id="CHEBI:58052"/>
        <dbReference type="ChEBI" id="CHEBI:58223"/>
        <dbReference type="ChEBI" id="CHEBI:142405"/>
        <dbReference type="ChEBI" id="CHEBI:177336"/>
    </reaction>
</comment>
<evidence type="ECO:0000313" key="22">
    <source>
        <dbReference type="EMBL" id="KAA0203963.1"/>
    </source>
</evidence>
<evidence type="ECO:0000256" key="19">
    <source>
        <dbReference type="ARBA" id="ARBA00033291"/>
    </source>
</evidence>
<evidence type="ECO:0000256" key="14">
    <source>
        <dbReference type="ARBA" id="ARBA00023180"/>
    </source>
</evidence>
<keyword evidence="9" id="KW-0479">Metal-binding</keyword>
<dbReference type="InterPro" id="IPR043189">
    <property type="entry name" value="B4GAT1"/>
</dbReference>
<reference evidence="22" key="3">
    <citation type="submission" date="2019-06" db="EMBL/GenBank/DDBJ databases">
        <authorList>
            <person name="Poynton C."/>
            <person name="Hasenbein S."/>
            <person name="Benoit J.B."/>
            <person name="Sepulveda M.S."/>
            <person name="Poelchau M.F."/>
            <person name="Murali S.C."/>
            <person name="Chen S."/>
            <person name="Glastad K.M."/>
            <person name="Werren J.H."/>
            <person name="Vineis J.H."/>
            <person name="Bowen J.L."/>
            <person name="Friedrich M."/>
            <person name="Jones J."/>
            <person name="Robertson H.M."/>
            <person name="Feyereisen R."/>
            <person name="Mechler-Hickson A."/>
            <person name="Mathers N."/>
            <person name="Lee C.E."/>
            <person name="Colbourne J.K."/>
            <person name="Biales A."/>
            <person name="Johnston J.S."/>
            <person name="Wellborn G.A."/>
            <person name="Rosendale A.J."/>
            <person name="Cridge A.G."/>
            <person name="Munoz-Torres M.C."/>
            <person name="Bain P.A."/>
            <person name="Manny A.R."/>
            <person name="Major K.M."/>
            <person name="Lambert F.N."/>
            <person name="Vulpe C.D."/>
            <person name="Tuck P."/>
            <person name="Blalock B.J."/>
            <person name="Lin Y.-Y."/>
            <person name="Smith M.E."/>
            <person name="Ochoa-Acuna H."/>
            <person name="Chen M.-J.M."/>
            <person name="Childers C.P."/>
            <person name="Qu J."/>
            <person name="Dugan S."/>
            <person name="Lee S.L."/>
            <person name="Chao H."/>
            <person name="Dinh H."/>
            <person name="Han Y."/>
            <person name="Doddapaneni H."/>
            <person name="Worley K.C."/>
            <person name="Muzny D.M."/>
            <person name="Gibbs R.A."/>
            <person name="Richards S."/>
        </authorList>
    </citation>
    <scope>NUCLEOTIDE SEQUENCE</scope>
    <source>
        <strain evidence="22">HAZT.00-mixed</strain>
        <tissue evidence="22">Whole organism</tissue>
    </source>
</reference>
<keyword evidence="12" id="KW-0333">Golgi apparatus</keyword>
<keyword evidence="14" id="KW-0325">Glycoprotein</keyword>
<feature type="compositionally biased region" description="Basic and acidic residues" evidence="21">
    <location>
        <begin position="252"/>
        <end position="263"/>
    </location>
</feature>
<reference evidence="22" key="1">
    <citation type="submission" date="2014-08" db="EMBL/GenBank/DDBJ databases">
        <authorList>
            <person name="Murali S."/>
            <person name="Richards S."/>
            <person name="Bandaranaike D."/>
            <person name="Bellair M."/>
            <person name="Blankenburg K."/>
            <person name="Chao H."/>
            <person name="Dinh H."/>
            <person name="Doddapaneni H."/>
            <person name="Dugan-Rocha S."/>
            <person name="Elkadiri S."/>
            <person name="Gnanaolivu R."/>
            <person name="Hughes D."/>
            <person name="Lee S."/>
            <person name="Li M."/>
            <person name="Ming W."/>
            <person name="Munidasa M."/>
            <person name="Muniz J."/>
            <person name="Nguyen L."/>
            <person name="Osuji N."/>
            <person name="Pu L.-L."/>
            <person name="Puazo M."/>
            <person name="Skinner E."/>
            <person name="Qu C."/>
            <person name="Quiroz J."/>
            <person name="Raj R."/>
            <person name="Weissenberger G."/>
            <person name="Xin Y."/>
            <person name="Zou X."/>
            <person name="Han Y."/>
            <person name="Worley K."/>
            <person name="Muzny D."/>
            <person name="Gibbs R."/>
        </authorList>
    </citation>
    <scope>NUCLEOTIDE SEQUENCE</scope>
    <source>
        <strain evidence="22">HAZT.00-mixed</strain>
        <tissue evidence="22">Whole organism</tissue>
    </source>
</reference>
<keyword evidence="11" id="KW-1133">Transmembrane helix</keyword>
<dbReference type="EMBL" id="JQDR03000264">
    <property type="protein sequence ID" value="KAA0203963.1"/>
    <property type="molecule type" value="Genomic_DNA"/>
</dbReference>
<evidence type="ECO:0000256" key="1">
    <source>
        <dbReference type="ARBA" id="ARBA00001936"/>
    </source>
</evidence>
<dbReference type="AlphaFoldDB" id="A0A6A0HDR7"/>
<evidence type="ECO:0000256" key="20">
    <source>
        <dbReference type="ARBA" id="ARBA00047852"/>
    </source>
</evidence>
<accession>A0A6A0HDR7</accession>
<feature type="compositionally biased region" description="Polar residues" evidence="21">
    <location>
        <begin position="264"/>
        <end position="277"/>
    </location>
</feature>
<evidence type="ECO:0000256" key="11">
    <source>
        <dbReference type="ARBA" id="ARBA00022989"/>
    </source>
</evidence>
<keyword evidence="8" id="KW-0812">Transmembrane</keyword>
<evidence type="ECO:0000256" key="2">
    <source>
        <dbReference type="ARBA" id="ARBA00004323"/>
    </source>
</evidence>
<evidence type="ECO:0000256" key="10">
    <source>
        <dbReference type="ARBA" id="ARBA00022968"/>
    </source>
</evidence>
<evidence type="ECO:0000256" key="3">
    <source>
        <dbReference type="ARBA" id="ARBA00004922"/>
    </source>
</evidence>
<comment type="similarity">
    <text evidence="4">Belongs to the glycosyltransferase 49 family.</text>
</comment>
<evidence type="ECO:0000256" key="18">
    <source>
        <dbReference type="ARBA" id="ARBA00032181"/>
    </source>
</evidence>
<evidence type="ECO:0000256" key="12">
    <source>
        <dbReference type="ARBA" id="ARBA00023034"/>
    </source>
</evidence>
<sequence length="277" mass="32274">MNLRYCLKLAVVLLLLNVSAIIFMNIIFMLTTPSAVKEKYVTVGPPKSLLEDEYIAEGDYKETEDQTREKKLIKQFEIDLSTGLWDKSRVFKVHPFIIKSSKSKGLAQQFHIRVFKNNQANSNLSYWETVPSTDGSLNIAYNITTWKRHWEPIYVTNAKVPAFEERFIGYGFTRNSQVYEMRLAGYSWLMLDGAFLTHRGFQTKRTHTKTRRKQIAENSGRFNIFVRELYQRYHIQLKDEDAMSAFGQKTHTKTEDKKIENHQIENVNSAPDSPNQS</sequence>
<keyword evidence="13" id="KW-0472">Membrane</keyword>
<evidence type="ECO:0000256" key="21">
    <source>
        <dbReference type="SAM" id="MobiDB-lite"/>
    </source>
</evidence>
<evidence type="ECO:0000256" key="4">
    <source>
        <dbReference type="ARBA" id="ARBA00008539"/>
    </source>
</evidence>
<keyword evidence="6" id="KW-0328">Glycosyltransferase</keyword>
<keyword evidence="10" id="KW-0735">Signal-anchor</keyword>
<comment type="subcellular location">
    <subcellularLocation>
        <location evidence="2">Golgi apparatus membrane</location>
        <topology evidence="2">Single-pass type II membrane protein</topology>
    </subcellularLocation>
</comment>
<dbReference type="UniPathway" id="UPA00378"/>
<proteinExistence type="inferred from homology"/>
<comment type="pathway">
    <text evidence="3">Protein modification; protein glycosylation.</text>
</comment>
<organism evidence="22">
    <name type="scientific">Hyalella azteca</name>
    <name type="common">Amphipod</name>
    <dbReference type="NCBI Taxonomy" id="294128"/>
    <lineage>
        <taxon>Eukaryota</taxon>
        <taxon>Metazoa</taxon>
        <taxon>Ecdysozoa</taxon>
        <taxon>Arthropoda</taxon>
        <taxon>Crustacea</taxon>
        <taxon>Multicrustacea</taxon>
        <taxon>Malacostraca</taxon>
        <taxon>Eumalacostraca</taxon>
        <taxon>Peracarida</taxon>
        <taxon>Amphipoda</taxon>
        <taxon>Senticaudata</taxon>
        <taxon>Talitrida</taxon>
        <taxon>Talitroidea</taxon>
        <taxon>Hyalellidae</taxon>
        <taxon>Hyalella</taxon>
    </lineage>
</organism>
<name>A0A6A0HDR7_HYAAZ</name>
<dbReference type="PANTHER" id="PTHR46420">
    <property type="entry name" value="BETA-1,4-GLUCURONYLTRANSFERASE 1"/>
    <property type="match status" value="1"/>
</dbReference>
<dbReference type="GO" id="GO:0000139">
    <property type="term" value="C:Golgi membrane"/>
    <property type="evidence" value="ECO:0007669"/>
    <property type="project" value="UniProtKB-SubCell"/>
</dbReference>
<protein>
    <recommendedName>
        <fullName evidence="5">Beta-1,4-glucuronyltransferase 1</fullName>
    </recommendedName>
    <alternativeName>
        <fullName evidence="16">I-beta-1,3-N-acetylglucosaminyltransferase</fullName>
    </alternativeName>
    <alternativeName>
        <fullName evidence="19">N-acetyllactosaminide beta-1,3-N-acetylglucosaminyltransferase</fullName>
    </alternativeName>
    <alternativeName>
        <fullName evidence="17">Poly-N-acetyllactosamine extension enzyme</fullName>
    </alternativeName>
    <alternativeName>
        <fullName evidence="18">UDP-GlcNAc:betaGal beta-1,3-N-acetylglucosaminyltransferase 1</fullName>
    </alternativeName>
</protein>
<dbReference type="GO" id="GO:0046872">
    <property type="term" value="F:metal ion binding"/>
    <property type="evidence" value="ECO:0007669"/>
    <property type="project" value="UniProtKB-KW"/>
</dbReference>
<evidence type="ECO:0000256" key="5">
    <source>
        <dbReference type="ARBA" id="ARBA00017962"/>
    </source>
</evidence>
<comment type="caution">
    <text evidence="22">The sequence shown here is derived from an EMBL/GenBank/DDBJ whole genome shotgun (WGS) entry which is preliminary data.</text>
</comment>
<reference evidence="22" key="2">
    <citation type="journal article" date="2018" name="Environ. Sci. Technol.">
        <title>The Toxicogenome of Hyalella azteca: A Model for Sediment Ecotoxicology and Evolutionary Toxicology.</title>
        <authorList>
            <person name="Poynton H.C."/>
            <person name="Hasenbein S."/>
            <person name="Benoit J.B."/>
            <person name="Sepulveda M.S."/>
            <person name="Poelchau M.F."/>
            <person name="Hughes D.S.T."/>
            <person name="Murali S.C."/>
            <person name="Chen S."/>
            <person name="Glastad K.M."/>
            <person name="Goodisman M.A.D."/>
            <person name="Werren J.H."/>
            <person name="Vineis J.H."/>
            <person name="Bowen J.L."/>
            <person name="Friedrich M."/>
            <person name="Jones J."/>
            <person name="Robertson H.M."/>
            <person name="Feyereisen R."/>
            <person name="Mechler-Hickson A."/>
            <person name="Mathers N."/>
            <person name="Lee C.E."/>
            <person name="Colbourne J.K."/>
            <person name="Biales A."/>
            <person name="Johnston J.S."/>
            <person name="Wellborn G.A."/>
            <person name="Rosendale A.J."/>
            <person name="Cridge A.G."/>
            <person name="Munoz-Torres M.C."/>
            <person name="Bain P.A."/>
            <person name="Manny A.R."/>
            <person name="Major K.M."/>
            <person name="Lambert F.N."/>
            <person name="Vulpe C.D."/>
            <person name="Tuck P."/>
            <person name="Blalock B.J."/>
            <person name="Lin Y.Y."/>
            <person name="Smith M.E."/>
            <person name="Ochoa-Acuna H."/>
            <person name="Chen M.M."/>
            <person name="Childers C.P."/>
            <person name="Qu J."/>
            <person name="Dugan S."/>
            <person name="Lee S.L."/>
            <person name="Chao H."/>
            <person name="Dinh H."/>
            <person name="Han Y."/>
            <person name="Doddapaneni H."/>
            <person name="Worley K.C."/>
            <person name="Muzny D.M."/>
            <person name="Gibbs R.A."/>
            <person name="Richards S."/>
        </authorList>
    </citation>
    <scope>NUCLEOTIDE SEQUENCE</scope>
    <source>
        <strain evidence="22">HAZT.00-mixed</strain>
        <tissue evidence="22">Whole organism</tissue>
    </source>
</reference>
<dbReference type="PANTHER" id="PTHR46420:SF1">
    <property type="entry name" value="BETA-1,4-GLUCURONYLTRANSFERASE 1"/>
    <property type="match status" value="1"/>
</dbReference>
<dbReference type="Pfam" id="PF13896">
    <property type="entry name" value="Glyco_transf_49"/>
    <property type="match status" value="1"/>
</dbReference>
<evidence type="ECO:0000256" key="16">
    <source>
        <dbReference type="ARBA" id="ARBA00030723"/>
    </source>
</evidence>
<dbReference type="GO" id="GO:0015020">
    <property type="term" value="F:glucuronosyltransferase activity"/>
    <property type="evidence" value="ECO:0007669"/>
    <property type="project" value="InterPro"/>
</dbReference>
<evidence type="ECO:0000256" key="17">
    <source>
        <dbReference type="ARBA" id="ARBA00032175"/>
    </source>
</evidence>
<evidence type="ECO:0000256" key="9">
    <source>
        <dbReference type="ARBA" id="ARBA00022723"/>
    </source>
</evidence>
<evidence type="ECO:0000256" key="6">
    <source>
        <dbReference type="ARBA" id="ARBA00022676"/>
    </source>
</evidence>
<keyword evidence="7" id="KW-0808">Transferase</keyword>
<evidence type="ECO:0000256" key="13">
    <source>
        <dbReference type="ARBA" id="ARBA00023136"/>
    </source>
</evidence>
<feature type="region of interest" description="Disordered" evidence="21">
    <location>
        <begin position="247"/>
        <end position="277"/>
    </location>
</feature>
<dbReference type="GO" id="GO:0035269">
    <property type="term" value="P:protein O-linked glycosylation via mannose"/>
    <property type="evidence" value="ECO:0007669"/>
    <property type="project" value="TreeGrafter"/>
</dbReference>
<keyword evidence="15" id="KW-0464">Manganese</keyword>
<evidence type="ECO:0000256" key="8">
    <source>
        <dbReference type="ARBA" id="ARBA00022692"/>
    </source>
</evidence>
<comment type="cofactor">
    <cofactor evidence="1">
        <name>Mn(2+)</name>
        <dbReference type="ChEBI" id="CHEBI:29035"/>
    </cofactor>
</comment>
<dbReference type="Proteomes" id="UP000711488">
    <property type="component" value="Unassembled WGS sequence"/>
</dbReference>
<evidence type="ECO:0000256" key="15">
    <source>
        <dbReference type="ARBA" id="ARBA00023211"/>
    </source>
</evidence>
<gene>
    <name evidence="22" type="ORF">HAZT_HAZT003900</name>
</gene>
<evidence type="ECO:0000256" key="7">
    <source>
        <dbReference type="ARBA" id="ARBA00022679"/>
    </source>
</evidence>